<dbReference type="PANTHER" id="PTHR10057">
    <property type="entry name" value="PERIPHERAL-TYPE BENZODIAZEPINE RECEPTOR"/>
    <property type="match status" value="1"/>
</dbReference>
<evidence type="ECO:0000256" key="5">
    <source>
        <dbReference type="ARBA" id="ARBA00023136"/>
    </source>
</evidence>
<keyword evidence="8" id="KW-1185">Reference proteome</keyword>
<dbReference type="PIRSF" id="PIRSF005859">
    <property type="entry name" value="PBR"/>
    <property type="match status" value="1"/>
</dbReference>
<organism evidence="7 8">
    <name type="scientific">Methanobacterium spitsbergense</name>
    <dbReference type="NCBI Taxonomy" id="2874285"/>
    <lineage>
        <taxon>Archaea</taxon>
        <taxon>Methanobacteriati</taxon>
        <taxon>Methanobacteriota</taxon>
        <taxon>Methanomada group</taxon>
        <taxon>Methanobacteria</taxon>
        <taxon>Methanobacteriales</taxon>
        <taxon>Methanobacteriaceae</taxon>
        <taxon>Methanobacterium</taxon>
    </lineage>
</organism>
<evidence type="ECO:0000256" key="3">
    <source>
        <dbReference type="ARBA" id="ARBA00022692"/>
    </source>
</evidence>
<keyword evidence="3 6" id="KW-0812">Transmembrane</keyword>
<feature type="transmembrane region" description="Helical" evidence="6">
    <location>
        <begin position="109"/>
        <end position="132"/>
    </location>
</feature>
<keyword evidence="5 6" id="KW-0472">Membrane</keyword>
<dbReference type="GO" id="GO:0033013">
    <property type="term" value="P:tetrapyrrole metabolic process"/>
    <property type="evidence" value="ECO:0007669"/>
    <property type="project" value="UniProtKB-ARBA"/>
</dbReference>
<protein>
    <submittedName>
        <fullName evidence="7">Tryptophan-rich sensory protein</fullName>
    </submittedName>
</protein>
<proteinExistence type="inferred from homology"/>
<sequence length="162" mass="18664">MVNYKLSTVPKFFISIFIPLIIGYLGSIITISEISTWYASLSKPSWAPPNWLFGPIWTTLYVLMGISLFLVWREGFNRRDVRFALLIFGVQLVLNLLWSIAFFSFHSLFGSFILIMILWIAILANIIAFYVISRPAGLLLVPYIIWVSIASYLNYSVYLLNH</sequence>
<feature type="transmembrane region" description="Helical" evidence="6">
    <location>
        <begin position="51"/>
        <end position="71"/>
    </location>
</feature>
<dbReference type="PANTHER" id="PTHR10057:SF0">
    <property type="entry name" value="TRANSLOCATOR PROTEIN"/>
    <property type="match status" value="1"/>
</dbReference>
<dbReference type="GO" id="GO:0016020">
    <property type="term" value="C:membrane"/>
    <property type="evidence" value="ECO:0007669"/>
    <property type="project" value="UniProtKB-SubCell"/>
</dbReference>
<dbReference type="FunFam" id="1.20.1260.100:FF:000001">
    <property type="entry name" value="translocator protein 2"/>
    <property type="match status" value="1"/>
</dbReference>
<evidence type="ECO:0000313" key="7">
    <source>
        <dbReference type="EMBL" id="MBZ2164745.1"/>
    </source>
</evidence>
<feature type="transmembrane region" description="Helical" evidence="6">
    <location>
        <begin position="139"/>
        <end position="160"/>
    </location>
</feature>
<gene>
    <name evidence="7" type="ORF">K8N75_01590</name>
</gene>
<dbReference type="Gene3D" id="1.20.1260.100">
    <property type="entry name" value="TspO/MBR protein"/>
    <property type="match status" value="1"/>
</dbReference>
<dbReference type="RefSeq" id="WP_223790420.1">
    <property type="nucleotide sequence ID" value="NZ_JAIOUQ010000003.1"/>
</dbReference>
<evidence type="ECO:0000256" key="4">
    <source>
        <dbReference type="ARBA" id="ARBA00022989"/>
    </source>
</evidence>
<comment type="similarity">
    <text evidence="2">Belongs to the TspO/BZRP family.</text>
</comment>
<feature type="transmembrane region" description="Helical" evidence="6">
    <location>
        <begin position="12"/>
        <end position="31"/>
    </location>
</feature>
<evidence type="ECO:0000256" key="2">
    <source>
        <dbReference type="ARBA" id="ARBA00007524"/>
    </source>
</evidence>
<comment type="caution">
    <text evidence="7">The sequence shown here is derived from an EMBL/GenBank/DDBJ whole genome shotgun (WGS) entry which is preliminary data.</text>
</comment>
<dbReference type="InterPro" id="IPR004307">
    <property type="entry name" value="TspO_MBR"/>
</dbReference>
<evidence type="ECO:0000256" key="6">
    <source>
        <dbReference type="SAM" id="Phobius"/>
    </source>
</evidence>
<evidence type="ECO:0000256" key="1">
    <source>
        <dbReference type="ARBA" id="ARBA00004141"/>
    </source>
</evidence>
<reference evidence="8" key="1">
    <citation type="journal article" date="2022" name="Microbiol. Resour. Announc.">
        <title>Draft Genome Sequence of a Methanogenic Archaeon from West Spitsbergen Permafrost.</title>
        <authorList>
            <person name="Trubitsyn V."/>
            <person name="Rivkina E."/>
            <person name="Shcherbakova V."/>
        </authorList>
    </citation>
    <scope>NUCLEOTIDE SEQUENCE [LARGE SCALE GENOMIC DNA]</scope>
    <source>
        <strain evidence="8">VT</strain>
    </source>
</reference>
<evidence type="ECO:0000313" key="8">
    <source>
        <dbReference type="Proteomes" id="UP000825933"/>
    </source>
</evidence>
<dbReference type="AlphaFoldDB" id="A0A8T5UZA4"/>
<feature type="transmembrane region" description="Helical" evidence="6">
    <location>
        <begin position="83"/>
        <end position="103"/>
    </location>
</feature>
<keyword evidence="4 6" id="KW-1133">Transmembrane helix</keyword>
<dbReference type="InterPro" id="IPR038330">
    <property type="entry name" value="TspO/MBR-related_sf"/>
</dbReference>
<comment type="subcellular location">
    <subcellularLocation>
        <location evidence="1">Membrane</location>
        <topology evidence="1">Multi-pass membrane protein</topology>
    </subcellularLocation>
</comment>
<accession>A0A8T5UZA4</accession>
<dbReference type="Pfam" id="PF03073">
    <property type="entry name" value="TspO_MBR"/>
    <property type="match status" value="1"/>
</dbReference>
<name>A0A8T5UZA4_9EURY</name>
<dbReference type="EMBL" id="JAIOUQ010000003">
    <property type="protein sequence ID" value="MBZ2164745.1"/>
    <property type="molecule type" value="Genomic_DNA"/>
</dbReference>
<dbReference type="CDD" id="cd15904">
    <property type="entry name" value="TSPO_MBR"/>
    <property type="match status" value="1"/>
</dbReference>
<dbReference type="Proteomes" id="UP000825933">
    <property type="component" value="Unassembled WGS sequence"/>
</dbReference>